<dbReference type="EMBL" id="FSQW01000001">
    <property type="protein sequence ID" value="SIN65760.1"/>
    <property type="molecule type" value="Genomic_DNA"/>
</dbReference>
<dbReference type="AlphaFoldDB" id="A0A1N6D4J6"/>
<dbReference type="Gene3D" id="3.90.120.10">
    <property type="entry name" value="DNA Methylase, subunit A, domain 2"/>
    <property type="match status" value="2"/>
</dbReference>
<dbReference type="GO" id="GO:0003677">
    <property type="term" value="F:DNA binding"/>
    <property type="evidence" value="ECO:0007669"/>
    <property type="project" value="TreeGrafter"/>
</dbReference>
<dbReference type="PROSITE" id="PS51679">
    <property type="entry name" value="SAM_MT_C5"/>
    <property type="match status" value="1"/>
</dbReference>
<dbReference type="Gene3D" id="3.40.50.150">
    <property type="entry name" value="Vaccinia Virus protein VP39"/>
    <property type="match status" value="1"/>
</dbReference>
<reference evidence="10" key="1">
    <citation type="submission" date="2016-11" db="EMBL/GenBank/DDBJ databases">
        <authorList>
            <person name="Varghese N."/>
            <person name="Submissions S."/>
        </authorList>
    </citation>
    <scope>NUCLEOTIDE SEQUENCE [LARGE SCALE GENOMIC DNA]</scope>
    <source>
        <strain evidence="10">DSM 22363</strain>
    </source>
</reference>
<dbReference type="InterPro" id="IPR029063">
    <property type="entry name" value="SAM-dependent_MTases_sf"/>
</dbReference>
<sequence>MICQARPARIKFASLYSGCGGMDLGFMNAGLAPFASFELDQDALKTFTANVHSNVHRIDLSSWDASLTSEVAKCDVLIAGPPCQGFSTVGKNNSGDLRNGHLVNVAKIAAAAKPKIVIIENVLGLLSKKHSVLFEQTLEVLSSSGYSVSWDVHKTSDYGIAQQRKRVIILATLGRQKFELKLKCAERVNLAQTLKNVELVEDKPKRPLKVGSIEHQIAGRIHPGQKLSNVRGGPRSVHTWEIPEVFGPVSREEISYLETIVKLRRQKRRRENGDADPVDERFMEEYFGDQSKMISKSLLEKGYLRRIGEYVDLTNSFNGKFRRLSWDDVAPTVDTRFGQPRYFLHPSENRGFSMREAARVQSFPDTFKFEGSESSIYRMIGNAVPPKFGEVIAEDVLRIWNEM</sequence>
<accession>A0A1N6D4J6</accession>
<name>A0A1N6D4J6_9SPHN</name>
<proteinExistence type="inferred from homology"/>
<evidence type="ECO:0000256" key="5">
    <source>
        <dbReference type="ARBA" id="ARBA00047422"/>
    </source>
</evidence>
<dbReference type="PROSITE" id="PS00094">
    <property type="entry name" value="C5_MTASE_1"/>
    <property type="match status" value="1"/>
</dbReference>
<dbReference type="Proteomes" id="UP000185192">
    <property type="component" value="Unassembled WGS sequence"/>
</dbReference>
<dbReference type="InterPro" id="IPR001525">
    <property type="entry name" value="C5_MeTfrase"/>
</dbReference>
<dbReference type="GO" id="GO:0032259">
    <property type="term" value="P:methylation"/>
    <property type="evidence" value="ECO:0007669"/>
    <property type="project" value="UniProtKB-KW"/>
</dbReference>
<evidence type="ECO:0000256" key="8">
    <source>
        <dbReference type="RuleBase" id="RU000417"/>
    </source>
</evidence>
<keyword evidence="1 6" id="KW-0489">Methyltransferase</keyword>
<dbReference type="PRINTS" id="PR00105">
    <property type="entry name" value="C5METTRFRASE"/>
</dbReference>
<dbReference type="SUPFAM" id="SSF53335">
    <property type="entry name" value="S-adenosyl-L-methionine-dependent methyltransferases"/>
    <property type="match status" value="1"/>
</dbReference>
<keyword evidence="4" id="KW-0680">Restriction system</keyword>
<evidence type="ECO:0000256" key="2">
    <source>
        <dbReference type="ARBA" id="ARBA00022679"/>
    </source>
</evidence>
<evidence type="ECO:0000313" key="9">
    <source>
        <dbReference type="EMBL" id="SIN65760.1"/>
    </source>
</evidence>
<keyword evidence="3 6" id="KW-0949">S-adenosyl-L-methionine</keyword>
<keyword evidence="2 6" id="KW-0808">Transferase</keyword>
<feature type="active site" evidence="6">
    <location>
        <position position="83"/>
    </location>
</feature>
<dbReference type="NCBIfam" id="TIGR00675">
    <property type="entry name" value="dcm"/>
    <property type="match status" value="1"/>
</dbReference>
<dbReference type="InterPro" id="IPR018117">
    <property type="entry name" value="C5_DNA_meth_AS"/>
</dbReference>
<evidence type="ECO:0000256" key="6">
    <source>
        <dbReference type="PROSITE-ProRule" id="PRU01016"/>
    </source>
</evidence>
<dbReference type="GO" id="GO:0009307">
    <property type="term" value="P:DNA restriction-modification system"/>
    <property type="evidence" value="ECO:0007669"/>
    <property type="project" value="UniProtKB-KW"/>
</dbReference>
<evidence type="ECO:0000256" key="1">
    <source>
        <dbReference type="ARBA" id="ARBA00022603"/>
    </source>
</evidence>
<dbReference type="GO" id="GO:0044027">
    <property type="term" value="P:negative regulation of gene expression via chromosomal CpG island methylation"/>
    <property type="evidence" value="ECO:0007669"/>
    <property type="project" value="TreeGrafter"/>
</dbReference>
<comment type="catalytic activity">
    <reaction evidence="5 8">
        <text>a 2'-deoxycytidine in DNA + S-adenosyl-L-methionine = a 5-methyl-2'-deoxycytidine in DNA + S-adenosyl-L-homocysteine + H(+)</text>
        <dbReference type="Rhea" id="RHEA:13681"/>
        <dbReference type="Rhea" id="RHEA-COMP:11369"/>
        <dbReference type="Rhea" id="RHEA-COMP:11370"/>
        <dbReference type="ChEBI" id="CHEBI:15378"/>
        <dbReference type="ChEBI" id="CHEBI:57856"/>
        <dbReference type="ChEBI" id="CHEBI:59789"/>
        <dbReference type="ChEBI" id="CHEBI:85452"/>
        <dbReference type="ChEBI" id="CHEBI:85454"/>
        <dbReference type="EC" id="2.1.1.37"/>
    </reaction>
</comment>
<dbReference type="PANTHER" id="PTHR10629">
    <property type="entry name" value="CYTOSINE-SPECIFIC METHYLTRANSFERASE"/>
    <property type="match status" value="1"/>
</dbReference>
<dbReference type="Pfam" id="PF00145">
    <property type="entry name" value="DNA_methylase"/>
    <property type="match status" value="1"/>
</dbReference>
<evidence type="ECO:0000313" key="10">
    <source>
        <dbReference type="Proteomes" id="UP000185192"/>
    </source>
</evidence>
<dbReference type="GO" id="GO:0003886">
    <property type="term" value="F:DNA (cytosine-5-)-methyltransferase activity"/>
    <property type="evidence" value="ECO:0007669"/>
    <property type="project" value="UniProtKB-EC"/>
</dbReference>
<evidence type="ECO:0000256" key="3">
    <source>
        <dbReference type="ARBA" id="ARBA00022691"/>
    </source>
</evidence>
<organism evidence="9 10">
    <name type="scientific">Parasphingorhabdus marina DSM 22363</name>
    <dbReference type="NCBI Taxonomy" id="1123272"/>
    <lineage>
        <taxon>Bacteria</taxon>
        <taxon>Pseudomonadati</taxon>
        <taxon>Pseudomonadota</taxon>
        <taxon>Alphaproteobacteria</taxon>
        <taxon>Sphingomonadales</taxon>
        <taxon>Sphingomonadaceae</taxon>
        <taxon>Parasphingorhabdus</taxon>
    </lineage>
</organism>
<dbReference type="STRING" id="1123272.SAMN02745824_1543"/>
<dbReference type="PANTHER" id="PTHR10629:SF52">
    <property type="entry name" value="DNA (CYTOSINE-5)-METHYLTRANSFERASE 1"/>
    <property type="match status" value="1"/>
</dbReference>
<evidence type="ECO:0000256" key="4">
    <source>
        <dbReference type="ARBA" id="ARBA00022747"/>
    </source>
</evidence>
<keyword evidence="10" id="KW-1185">Reference proteome</keyword>
<comment type="similarity">
    <text evidence="6 7">Belongs to the class I-like SAM-binding methyltransferase superfamily. C5-methyltransferase family.</text>
</comment>
<dbReference type="EC" id="2.1.1.37" evidence="8"/>
<evidence type="ECO:0000256" key="7">
    <source>
        <dbReference type="RuleBase" id="RU000416"/>
    </source>
</evidence>
<dbReference type="RefSeq" id="WP_074204455.1">
    <property type="nucleotide sequence ID" value="NZ_FSQW01000001.1"/>
</dbReference>
<dbReference type="InterPro" id="IPR050390">
    <property type="entry name" value="C5-Methyltransferase"/>
</dbReference>
<protein>
    <recommendedName>
        <fullName evidence="8">Cytosine-specific methyltransferase</fullName>
        <ecNumber evidence="8">2.1.1.37</ecNumber>
    </recommendedName>
</protein>
<gene>
    <name evidence="9" type="ORF">SAMN02745824_1543</name>
</gene>